<keyword evidence="2" id="KW-1185">Reference proteome</keyword>
<dbReference type="GO" id="GO:0005249">
    <property type="term" value="F:voltage-gated potassium channel activity"/>
    <property type="evidence" value="ECO:0007669"/>
    <property type="project" value="TreeGrafter"/>
</dbReference>
<organism evidence="2 3">
    <name type="scientific">Macrostomum lignano</name>
    <dbReference type="NCBI Taxonomy" id="282301"/>
    <lineage>
        <taxon>Eukaryota</taxon>
        <taxon>Metazoa</taxon>
        <taxon>Spiralia</taxon>
        <taxon>Lophotrochozoa</taxon>
        <taxon>Platyhelminthes</taxon>
        <taxon>Rhabditophora</taxon>
        <taxon>Macrostomorpha</taxon>
        <taxon>Macrostomida</taxon>
        <taxon>Macrostomidae</taxon>
        <taxon>Macrostomum</taxon>
    </lineage>
</organism>
<proteinExistence type="predicted"/>
<feature type="compositionally biased region" description="Acidic residues" evidence="1">
    <location>
        <begin position="96"/>
        <end position="108"/>
    </location>
</feature>
<evidence type="ECO:0000313" key="3">
    <source>
        <dbReference type="WBParaSite" id="maker-unitig_44852-snap-gene-0.2-mRNA-1"/>
    </source>
</evidence>
<accession>A0A1I8FQW3</accession>
<dbReference type="GO" id="GO:0005886">
    <property type="term" value="C:plasma membrane"/>
    <property type="evidence" value="ECO:0007669"/>
    <property type="project" value="TreeGrafter"/>
</dbReference>
<name>A0A1I8FQW3_9PLAT</name>
<dbReference type="AlphaFoldDB" id="A0A1I8FQW3"/>
<dbReference type="PANTHER" id="PTHR10217:SF637">
    <property type="entry name" value="EAG-LIKE K[+] CHANNEL, ISOFORM A"/>
    <property type="match status" value="1"/>
</dbReference>
<dbReference type="GO" id="GO:0042391">
    <property type="term" value="P:regulation of membrane potential"/>
    <property type="evidence" value="ECO:0007669"/>
    <property type="project" value="TreeGrafter"/>
</dbReference>
<sequence>ARATCSARTSRTLKVLMRSMCDVRSLTYCDLQCVELRGLIQLLQQYPEYHEKFKDDLLQDLAYNMREGSDIEEEEEFQRQHGTVMPAVTLPIIGEEKEEDEEDEEEGGDATGDAADSQTAVDGSQEKLLGACGNSGLAAL</sequence>
<evidence type="ECO:0000256" key="1">
    <source>
        <dbReference type="SAM" id="MobiDB-lite"/>
    </source>
</evidence>
<dbReference type="PANTHER" id="PTHR10217">
    <property type="entry name" value="VOLTAGE AND LIGAND GATED POTASSIUM CHANNEL"/>
    <property type="match status" value="1"/>
</dbReference>
<dbReference type="InterPro" id="IPR014710">
    <property type="entry name" value="RmlC-like_jellyroll"/>
</dbReference>
<feature type="region of interest" description="Disordered" evidence="1">
    <location>
        <begin position="70"/>
        <end position="140"/>
    </location>
</feature>
<evidence type="ECO:0000313" key="2">
    <source>
        <dbReference type="Proteomes" id="UP000095280"/>
    </source>
</evidence>
<dbReference type="WBParaSite" id="maker-unitig_44852-snap-gene-0.2-mRNA-1">
    <property type="protein sequence ID" value="maker-unitig_44852-snap-gene-0.2-mRNA-1"/>
    <property type="gene ID" value="maker-unitig_44852-snap-gene-0.2"/>
</dbReference>
<protein>
    <submittedName>
        <fullName evidence="3">Pre-mRNA-splicing factor 38</fullName>
    </submittedName>
</protein>
<dbReference type="InterPro" id="IPR050818">
    <property type="entry name" value="KCNH_animal-type"/>
</dbReference>
<dbReference type="Gene3D" id="2.60.120.10">
    <property type="entry name" value="Jelly Rolls"/>
    <property type="match status" value="1"/>
</dbReference>
<reference evidence="3" key="1">
    <citation type="submission" date="2016-11" db="UniProtKB">
        <authorList>
            <consortium name="WormBaseParasite"/>
        </authorList>
    </citation>
    <scope>IDENTIFICATION</scope>
</reference>
<dbReference type="Proteomes" id="UP000095280">
    <property type="component" value="Unplaced"/>
</dbReference>